<feature type="domain" description="HupH hydrogenase expression protein C-terminal" evidence="2">
    <location>
        <begin position="181"/>
        <end position="298"/>
    </location>
</feature>
<evidence type="ECO:0000313" key="4">
    <source>
        <dbReference type="Proteomes" id="UP000244892"/>
    </source>
</evidence>
<reference evidence="3 4" key="1">
    <citation type="submission" date="2018-05" db="EMBL/GenBank/DDBJ databases">
        <title>complete genome sequence of Aquabacterium olei NBRC 110486.</title>
        <authorList>
            <person name="Tang B."/>
            <person name="Chang J."/>
            <person name="Zhang L."/>
            <person name="Yang H."/>
        </authorList>
    </citation>
    <scope>NUCLEOTIDE SEQUENCE [LARGE SCALE GENOMIC DNA]</scope>
    <source>
        <strain evidence="3 4">NBRC 110486</strain>
    </source>
</reference>
<dbReference type="Pfam" id="PF04809">
    <property type="entry name" value="HupH_C"/>
    <property type="match status" value="2"/>
</dbReference>
<gene>
    <name evidence="3" type="ORF">DEH84_03020</name>
</gene>
<proteinExistence type="inferred from homology"/>
<dbReference type="InterPro" id="IPR006894">
    <property type="entry name" value="HupH_Hydgase_express_prot_C"/>
</dbReference>
<dbReference type="Gene3D" id="3.30.1370.140">
    <property type="entry name" value="HupH hydrogenase expression protein, C-terminal domain"/>
    <property type="match status" value="2"/>
</dbReference>
<dbReference type="RefSeq" id="WP_109034658.1">
    <property type="nucleotide sequence ID" value="NZ_CP029210.1"/>
</dbReference>
<sequence length="301" mass="32745">MKPFPIPVVADLPMGPGSQIEEDTLDYMVMPSGMSTYQAPALPEREEIASLTGAHEALRLALACLDRARHGLPADPVDLMHLNDAERRLINQVLGEGEVSVRVSLADGELVVQEAVFAGVWRVLHQVTQRGSEARVVRSDRIEVGRIPQGVLESAAARVQAGGARRVRLQPDDTSAWPAGVMNAPAILTELEDHIHLWKPGVAAHVVNLTLLPLSPQDVAVIDQTLGQGPIQILSRGYGNCRIVHTEVPLTWRVSYFNSQDALILDTVEVTDLPEVACAAREDLEDSHERLADMLAWVEGA</sequence>
<comment type="similarity">
    <text evidence="1">Belongs to the HupH/HyaF family.</text>
</comment>
<organism evidence="3 4">
    <name type="scientific">Aquabacterium olei</name>
    <dbReference type="NCBI Taxonomy" id="1296669"/>
    <lineage>
        <taxon>Bacteria</taxon>
        <taxon>Pseudomonadati</taxon>
        <taxon>Pseudomonadota</taxon>
        <taxon>Betaproteobacteria</taxon>
        <taxon>Burkholderiales</taxon>
        <taxon>Aquabacterium</taxon>
    </lineage>
</organism>
<evidence type="ECO:0000313" key="3">
    <source>
        <dbReference type="EMBL" id="AWI52510.1"/>
    </source>
</evidence>
<dbReference type="EMBL" id="CP029210">
    <property type="protein sequence ID" value="AWI52510.1"/>
    <property type="molecule type" value="Genomic_DNA"/>
</dbReference>
<protein>
    <submittedName>
        <fullName evidence="3">Hydrogenase expression/formation protein</fullName>
    </submittedName>
</protein>
<dbReference type="InterPro" id="IPR038527">
    <property type="entry name" value="HupH_C_sf"/>
</dbReference>
<feature type="domain" description="HupH hydrogenase expression protein C-terminal" evidence="2">
    <location>
        <begin position="79"/>
        <end position="153"/>
    </location>
</feature>
<accession>A0A2U8FNG3</accession>
<evidence type="ECO:0000256" key="1">
    <source>
        <dbReference type="ARBA" id="ARBA00010832"/>
    </source>
</evidence>
<dbReference type="OrthoDB" id="6560677at2"/>
<evidence type="ECO:0000259" key="2">
    <source>
        <dbReference type="Pfam" id="PF04809"/>
    </source>
</evidence>
<dbReference type="AlphaFoldDB" id="A0A2U8FNG3"/>
<dbReference type="KEGG" id="aon:DEH84_03020"/>
<keyword evidence="4" id="KW-1185">Reference proteome</keyword>
<dbReference type="Proteomes" id="UP000244892">
    <property type="component" value="Chromosome"/>
</dbReference>
<name>A0A2U8FNG3_9BURK</name>